<evidence type="ECO:0000313" key="1">
    <source>
        <dbReference type="EMBL" id="GFU31285.1"/>
    </source>
</evidence>
<keyword evidence="2" id="KW-1185">Reference proteome</keyword>
<evidence type="ECO:0000313" key="2">
    <source>
        <dbReference type="Proteomes" id="UP000887013"/>
    </source>
</evidence>
<sequence>MHNGRLSSIVAPDLRHFGIPESGTYHVSYKAQICEVNERRLKDLSERNHITAKHCEMTPPYFHRRCHGGMEESLTRWIMDKGVVWAHRGSQFM</sequence>
<reference evidence="1" key="1">
    <citation type="submission" date="2020-08" db="EMBL/GenBank/DDBJ databases">
        <title>Multicomponent nature underlies the extraordinary mechanical properties of spider dragline silk.</title>
        <authorList>
            <person name="Kono N."/>
            <person name="Nakamura H."/>
            <person name="Mori M."/>
            <person name="Yoshida Y."/>
            <person name="Ohtoshi R."/>
            <person name="Malay A.D."/>
            <person name="Moran D.A.P."/>
            <person name="Tomita M."/>
            <person name="Numata K."/>
            <person name="Arakawa K."/>
        </authorList>
    </citation>
    <scope>NUCLEOTIDE SEQUENCE</scope>
</reference>
<name>A0A8X6QTQ1_NEPPI</name>
<organism evidence="1 2">
    <name type="scientific">Nephila pilipes</name>
    <name type="common">Giant wood spider</name>
    <name type="synonym">Nephila maculata</name>
    <dbReference type="NCBI Taxonomy" id="299642"/>
    <lineage>
        <taxon>Eukaryota</taxon>
        <taxon>Metazoa</taxon>
        <taxon>Ecdysozoa</taxon>
        <taxon>Arthropoda</taxon>
        <taxon>Chelicerata</taxon>
        <taxon>Arachnida</taxon>
        <taxon>Araneae</taxon>
        <taxon>Araneomorphae</taxon>
        <taxon>Entelegynae</taxon>
        <taxon>Araneoidea</taxon>
        <taxon>Nephilidae</taxon>
        <taxon>Nephila</taxon>
    </lineage>
</organism>
<proteinExistence type="predicted"/>
<dbReference type="EMBL" id="BMAW01129644">
    <property type="protein sequence ID" value="GFU31285.1"/>
    <property type="molecule type" value="Genomic_DNA"/>
</dbReference>
<protein>
    <submittedName>
        <fullName evidence="1">Uncharacterized protein</fullName>
    </submittedName>
</protein>
<gene>
    <name evidence="1" type="ORF">NPIL_463551</name>
</gene>
<accession>A0A8X6QTQ1</accession>
<dbReference type="Proteomes" id="UP000887013">
    <property type="component" value="Unassembled WGS sequence"/>
</dbReference>
<dbReference type="AlphaFoldDB" id="A0A8X6QTQ1"/>
<comment type="caution">
    <text evidence="1">The sequence shown here is derived from an EMBL/GenBank/DDBJ whole genome shotgun (WGS) entry which is preliminary data.</text>
</comment>